<evidence type="ECO:0000256" key="2">
    <source>
        <dbReference type="ARBA" id="ARBA00022967"/>
    </source>
</evidence>
<keyword evidence="5 8" id="KW-0406">Ion transport</keyword>
<evidence type="ECO:0000256" key="8">
    <source>
        <dbReference type="HAMAP-Rule" id="MF_00425"/>
    </source>
</evidence>
<reference evidence="12" key="1">
    <citation type="journal article" date="2022" name="Cell">
        <title>Design, construction, and in vivo augmentation of a complex gut microbiome.</title>
        <authorList>
            <person name="Cheng A.G."/>
            <person name="Ho P.Y."/>
            <person name="Aranda-Diaz A."/>
            <person name="Jain S."/>
            <person name="Yu F.B."/>
            <person name="Meng X."/>
            <person name="Wang M."/>
            <person name="Iakiviak M."/>
            <person name="Nagashima K."/>
            <person name="Zhao A."/>
            <person name="Murugkar P."/>
            <person name="Patil A."/>
            <person name="Atabakhsh K."/>
            <person name="Weakley A."/>
            <person name="Yan J."/>
            <person name="Brumbaugh A.R."/>
            <person name="Higginbottom S."/>
            <person name="Dimas A."/>
            <person name="Shiver A.L."/>
            <person name="Deutschbauer A."/>
            <person name="Neff N."/>
            <person name="Sonnenburg J.L."/>
            <person name="Huang K.C."/>
            <person name="Fischbach M.A."/>
        </authorList>
    </citation>
    <scope>NUCLEOTIDE SEQUENCE</scope>
    <source>
        <strain evidence="12">AP11</strain>
    </source>
</reference>
<dbReference type="PANTHER" id="PTHR37839:SF1">
    <property type="entry name" value="NA(+)-TRANSLOCATING NADH-QUINONE REDUCTASE SUBUNIT A"/>
    <property type="match status" value="1"/>
</dbReference>
<dbReference type="InterPro" id="IPR008703">
    <property type="entry name" value="NqrA"/>
</dbReference>
<dbReference type="InterPro" id="IPR056148">
    <property type="entry name" value="NQRA_2nd"/>
</dbReference>
<evidence type="ECO:0000313" key="12">
    <source>
        <dbReference type="EMBL" id="UWN57686.1"/>
    </source>
</evidence>
<protein>
    <recommendedName>
        <fullName evidence="8">Na(+)-translocating NADH-quinone reductase subunit A</fullName>
        <shortName evidence="8">Na(+)-NQR subunit A</shortName>
        <shortName evidence="8">Na(+)-translocating NQR subunit A</shortName>
        <ecNumber evidence="8">7.2.1.1</ecNumber>
    </recommendedName>
    <alternativeName>
        <fullName evidence="8">NQR complex subunit A</fullName>
    </alternativeName>
    <alternativeName>
        <fullName evidence="8">NQR-1 subunit A</fullName>
    </alternativeName>
</protein>
<dbReference type="Proteomes" id="UP001059295">
    <property type="component" value="Chromosome"/>
</dbReference>
<dbReference type="HAMAP" id="MF_00425">
    <property type="entry name" value="NqrA"/>
    <property type="match status" value="1"/>
</dbReference>
<comment type="subunit">
    <text evidence="8">Composed of six subunits; NqrA, NqrB, NqrC, NqrD, NqrE and NqrF.</text>
</comment>
<feature type="domain" description="NqrA N-terminal barrel-sandwich hybrid" evidence="9">
    <location>
        <begin position="5"/>
        <end position="96"/>
    </location>
</feature>
<evidence type="ECO:0000259" key="10">
    <source>
        <dbReference type="Pfam" id="PF11973"/>
    </source>
</evidence>
<dbReference type="Pfam" id="PF11973">
    <property type="entry name" value="NQRA_SLBB"/>
    <property type="match status" value="1"/>
</dbReference>
<evidence type="ECO:0000256" key="6">
    <source>
        <dbReference type="ARBA" id="ARBA00023075"/>
    </source>
</evidence>
<feature type="domain" description="NqrA second alpha/beta" evidence="11">
    <location>
        <begin position="115"/>
        <end position="259"/>
    </location>
</feature>
<keyword evidence="4 8" id="KW-0915">Sodium</keyword>
<dbReference type="RefSeq" id="WP_019244895.1">
    <property type="nucleotide sequence ID" value="NZ_CAPH01000004.1"/>
</dbReference>
<organism evidence="12 13">
    <name type="scientific">Alistipes ihumii AP11</name>
    <dbReference type="NCBI Taxonomy" id="1211813"/>
    <lineage>
        <taxon>Bacteria</taxon>
        <taxon>Pseudomonadati</taxon>
        <taxon>Bacteroidota</taxon>
        <taxon>Bacteroidia</taxon>
        <taxon>Bacteroidales</taxon>
        <taxon>Rikenellaceae</taxon>
        <taxon>Alistipes</taxon>
    </lineage>
</organism>
<dbReference type="InterPro" id="IPR056147">
    <property type="entry name" value="NQRA_N"/>
</dbReference>
<keyword evidence="6 8" id="KW-0830">Ubiquinone</keyword>
<dbReference type="Pfam" id="PF24836">
    <property type="entry name" value="NQRA_2nd"/>
    <property type="match status" value="1"/>
</dbReference>
<sequence>MSQVIKLKKGLDIRLEGEPRRELKRLPLVHAYAVRPDDFLGITPKLLVRVDDTVKAGTPLFFDKYRPQVLFTSPVSGRVTAVNRGEKRRILDIVIAPEAEQSYEAFDVPSVEAATRENVTSALLSSGLWPMIVQRPYGIIADPQSTPKSVFVSGFDSAPLAPDMNFALEQQLDDLNLGFAMLSKLTAGPVHLGLDADAPKGVLEQVKGVEKHYFSGPHPAGNVGVQIHHVDPISKGEIVWTVDIQNVALIGRFFRTGRVDLRKIVALTGSEILEPRYYEVISGAPVSSIVRKADVRNASDGHGYRIISGNVLTGRRVEPDGYLGFYGNQVTVIPEGDHFEFLGWGMPRLDKFSVSRSYFSWLTPRKRYVLDTNMNGGVRAYVVTGLYDKYLPMDIYPLYLLKAILAGDIDKMENLGIYEVIEEDFALCEFVDPSKTAMQQIIRQGIDLMIKELN</sequence>
<name>A0ABY5V0D8_9BACT</name>
<evidence type="ECO:0000259" key="11">
    <source>
        <dbReference type="Pfam" id="PF24836"/>
    </source>
</evidence>
<comment type="catalytic activity">
    <reaction evidence="8">
        <text>a ubiquinone + n Na(+)(in) + NADH + H(+) = a ubiquinol + n Na(+)(out) + NAD(+)</text>
        <dbReference type="Rhea" id="RHEA:47748"/>
        <dbReference type="Rhea" id="RHEA-COMP:9565"/>
        <dbReference type="Rhea" id="RHEA-COMP:9566"/>
        <dbReference type="ChEBI" id="CHEBI:15378"/>
        <dbReference type="ChEBI" id="CHEBI:16389"/>
        <dbReference type="ChEBI" id="CHEBI:17976"/>
        <dbReference type="ChEBI" id="CHEBI:29101"/>
        <dbReference type="ChEBI" id="CHEBI:57540"/>
        <dbReference type="ChEBI" id="CHEBI:57945"/>
        <dbReference type="EC" id="7.2.1.1"/>
    </reaction>
</comment>
<dbReference type="InterPro" id="IPR022615">
    <property type="entry name" value="NqrA_C_domain"/>
</dbReference>
<evidence type="ECO:0000313" key="13">
    <source>
        <dbReference type="Proteomes" id="UP001059295"/>
    </source>
</evidence>
<keyword evidence="2 8" id="KW-1278">Translocase</keyword>
<keyword evidence="3 8" id="KW-0520">NAD</keyword>
<dbReference type="NCBIfam" id="NF003761">
    <property type="entry name" value="PRK05352.1-4"/>
    <property type="match status" value="1"/>
</dbReference>
<feature type="domain" description="Na(+)-translocating NADH-quinone reductase subunit A C-terminal" evidence="10">
    <location>
        <begin position="264"/>
        <end position="317"/>
    </location>
</feature>
<evidence type="ECO:0000256" key="4">
    <source>
        <dbReference type="ARBA" id="ARBA00023053"/>
    </source>
</evidence>
<evidence type="ECO:0000256" key="5">
    <source>
        <dbReference type="ARBA" id="ARBA00023065"/>
    </source>
</evidence>
<dbReference type="EC" id="7.2.1.1" evidence="8"/>
<comment type="similarity">
    <text evidence="8">Belongs to the NqrA family.</text>
</comment>
<evidence type="ECO:0000256" key="7">
    <source>
        <dbReference type="ARBA" id="ARBA00023201"/>
    </source>
</evidence>
<keyword evidence="7 8" id="KW-0739">Sodium transport</keyword>
<comment type="function">
    <text evidence="8">NQR complex catalyzes the reduction of ubiquinone-1 to ubiquinol by two successive reactions, coupled with the transport of Na(+) ions from the cytoplasm to the periplasm. NqrA to NqrE are probably involved in the second step, the conversion of ubisemiquinone to ubiquinol.</text>
</comment>
<keyword evidence="13" id="KW-1185">Reference proteome</keyword>
<keyword evidence="1 8" id="KW-0813">Transport</keyword>
<proteinExistence type="inferred from homology"/>
<evidence type="ECO:0000256" key="3">
    <source>
        <dbReference type="ARBA" id="ARBA00023027"/>
    </source>
</evidence>
<dbReference type="GeneID" id="82890586"/>
<evidence type="ECO:0000256" key="1">
    <source>
        <dbReference type="ARBA" id="ARBA00022448"/>
    </source>
</evidence>
<gene>
    <name evidence="8" type="primary">nqrA</name>
    <name evidence="12" type="ORF">NQ491_02590</name>
</gene>
<dbReference type="Pfam" id="PF05896">
    <property type="entry name" value="NQRA_N"/>
    <property type="match status" value="1"/>
</dbReference>
<evidence type="ECO:0000259" key="9">
    <source>
        <dbReference type="Pfam" id="PF05896"/>
    </source>
</evidence>
<dbReference type="PANTHER" id="PTHR37839">
    <property type="entry name" value="NA(+)-TRANSLOCATING NADH-QUINONE REDUCTASE SUBUNIT A"/>
    <property type="match status" value="1"/>
</dbReference>
<accession>A0ABY5V0D8</accession>
<dbReference type="NCBIfam" id="TIGR01936">
    <property type="entry name" value="nqrA"/>
    <property type="match status" value="1"/>
</dbReference>
<dbReference type="EMBL" id="CP102294">
    <property type="protein sequence ID" value="UWN57686.1"/>
    <property type="molecule type" value="Genomic_DNA"/>
</dbReference>